<dbReference type="Pfam" id="PF00534">
    <property type="entry name" value="Glycos_transf_1"/>
    <property type="match status" value="1"/>
</dbReference>
<sequence length="392" mass="45841">IMMIIPWMVMGGADLFNLEVLKKINKEKYEVSILTTVHSDNVWKSKFREYTDEIYELPSFLDIRNYPEFISYFIQSRDIDILFLSNSYYGYHLIPWIRKEFPGLAIIDYVHMEEWYWRNGGYGRTSGMMGEILEKTYVCNEGTRKVLIDHFHRKAEDVKTLYIGVDQDKYDESKVEEGVVREKYGLGNRPIVLFPCRIHPQKRPFLMLEIAKGVKKRKKDIAFLVVGDGPQLEEMKLKSKSLGLEENVYFAGRQEDMMPYYKDATLTLICSLKEGLALTAYESVSMKTPVVSADVGGQKELIDSTVGRIIPLYQKEGEELDKREFPREEIEEYVAAITDLISDKGLYEEMRENCRKRIRERFSTQIMIEELEKELEQSKAEERVAKRKRVSG</sequence>
<gene>
    <name evidence="3" type="ORF">ACFO4R_11930</name>
</gene>
<dbReference type="SUPFAM" id="SSF53756">
    <property type="entry name" value="UDP-Glycosyltransferase/glycogen phosphorylase"/>
    <property type="match status" value="1"/>
</dbReference>
<feature type="non-terminal residue" evidence="3">
    <location>
        <position position="1"/>
    </location>
</feature>
<keyword evidence="4" id="KW-1185">Reference proteome</keyword>
<dbReference type="RefSeq" id="WP_379789448.1">
    <property type="nucleotide sequence ID" value="NZ_JBHSHL010000066.1"/>
</dbReference>
<evidence type="ECO:0000256" key="1">
    <source>
        <dbReference type="SAM" id="Coils"/>
    </source>
</evidence>
<organism evidence="3 4">
    <name type="scientific">Filifactor villosus</name>
    <dbReference type="NCBI Taxonomy" id="29374"/>
    <lineage>
        <taxon>Bacteria</taxon>
        <taxon>Bacillati</taxon>
        <taxon>Bacillota</taxon>
        <taxon>Clostridia</taxon>
        <taxon>Peptostreptococcales</taxon>
        <taxon>Filifactoraceae</taxon>
        <taxon>Filifactor</taxon>
    </lineage>
</organism>
<reference evidence="4" key="1">
    <citation type="journal article" date="2019" name="Int. J. Syst. Evol. Microbiol.">
        <title>The Global Catalogue of Microorganisms (GCM) 10K type strain sequencing project: providing services to taxonomists for standard genome sequencing and annotation.</title>
        <authorList>
            <consortium name="The Broad Institute Genomics Platform"/>
            <consortium name="The Broad Institute Genome Sequencing Center for Infectious Disease"/>
            <person name="Wu L."/>
            <person name="Ma J."/>
        </authorList>
    </citation>
    <scope>NUCLEOTIDE SEQUENCE [LARGE SCALE GENOMIC DNA]</scope>
    <source>
        <strain evidence="4">CCUG 46385</strain>
    </source>
</reference>
<dbReference type="GO" id="GO:0016757">
    <property type="term" value="F:glycosyltransferase activity"/>
    <property type="evidence" value="ECO:0007669"/>
    <property type="project" value="UniProtKB-KW"/>
</dbReference>
<dbReference type="EMBL" id="JBHSHL010000066">
    <property type="protein sequence ID" value="MFC4805753.1"/>
    <property type="molecule type" value="Genomic_DNA"/>
</dbReference>
<dbReference type="EC" id="2.4.-.-" evidence="3"/>
<evidence type="ECO:0000259" key="2">
    <source>
        <dbReference type="Pfam" id="PF00534"/>
    </source>
</evidence>
<dbReference type="PANTHER" id="PTHR12526">
    <property type="entry name" value="GLYCOSYLTRANSFERASE"/>
    <property type="match status" value="1"/>
</dbReference>
<evidence type="ECO:0000313" key="3">
    <source>
        <dbReference type="EMBL" id="MFC4805753.1"/>
    </source>
</evidence>
<feature type="coiled-coil region" evidence="1">
    <location>
        <begin position="361"/>
        <end position="388"/>
    </location>
</feature>
<keyword evidence="3" id="KW-0328">Glycosyltransferase</keyword>
<feature type="domain" description="Glycosyl transferase family 1" evidence="2">
    <location>
        <begin position="181"/>
        <end position="357"/>
    </location>
</feature>
<dbReference type="Gene3D" id="3.40.50.2000">
    <property type="entry name" value="Glycogen Phosphorylase B"/>
    <property type="match status" value="2"/>
</dbReference>
<name>A0ABV9QNE5_9FIRM</name>
<dbReference type="Proteomes" id="UP001595916">
    <property type="component" value="Unassembled WGS sequence"/>
</dbReference>
<protein>
    <submittedName>
        <fullName evidence="3">Glycosyltransferase family 4 protein</fullName>
        <ecNumber evidence="3">2.4.-.-</ecNumber>
    </submittedName>
</protein>
<feature type="non-terminal residue" evidence="3">
    <location>
        <position position="392"/>
    </location>
</feature>
<evidence type="ECO:0000313" key="4">
    <source>
        <dbReference type="Proteomes" id="UP001595916"/>
    </source>
</evidence>
<dbReference type="InterPro" id="IPR001296">
    <property type="entry name" value="Glyco_trans_1"/>
</dbReference>
<keyword evidence="3" id="KW-0808">Transferase</keyword>
<comment type="caution">
    <text evidence="3">The sequence shown here is derived from an EMBL/GenBank/DDBJ whole genome shotgun (WGS) entry which is preliminary data.</text>
</comment>
<dbReference type="PANTHER" id="PTHR12526:SF630">
    <property type="entry name" value="GLYCOSYLTRANSFERASE"/>
    <property type="match status" value="1"/>
</dbReference>
<keyword evidence="1" id="KW-0175">Coiled coil</keyword>
<accession>A0ABV9QNE5</accession>
<dbReference type="CDD" id="cd03801">
    <property type="entry name" value="GT4_PimA-like"/>
    <property type="match status" value="1"/>
</dbReference>
<proteinExistence type="predicted"/>